<accession>A0A1T5FZX1</accession>
<gene>
    <name evidence="2" type="ORF">SAMN05660293_03643</name>
</gene>
<dbReference type="OrthoDB" id="948870at2"/>
<evidence type="ECO:0000256" key="1">
    <source>
        <dbReference type="SAM" id="SignalP"/>
    </source>
</evidence>
<dbReference type="RefSeq" id="WP_082216130.1">
    <property type="nucleotide sequence ID" value="NZ_FUZA01000004.1"/>
</dbReference>
<dbReference type="Proteomes" id="UP000190897">
    <property type="component" value="Unassembled WGS sequence"/>
</dbReference>
<feature type="chain" id="PRO_5013227919" description="Lipoprotein" evidence="1">
    <location>
        <begin position="20"/>
        <end position="181"/>
    </location>
</feature>
<keyword evidence="1" id="KW-0732">Signal</keyword>
<name>A0A1T5FZX1_9BACT</name>
<reference evidence="3" key="1">
    <citation type="submission" date="2017-02" db="EMBL/GenBank/DDBJ databases">
        <authorList>
            <person name="Varghese N."/>
            <person name="Submissions S."/>
        </authorList>
    </citation>
    <scope>NUCLEOTIDE SEQUENCE [LARGE SCALE GENOMIC DNA]</scope>
    <source>
        <strain evidence="3">DSM 22270</strain>
    </source>
</reference>
<evidence type="ECO:0000313" key="2">
    <source>
        <dbReference type="EMBL" id="SKC01660.1"/>
    </source>
</evidence>
<protein>
    <recommendedName>
        <fullName evidence="4">Lipoprotein</fullName>
    </recommendedName>
</protein>
<dbReference type="PROSITE" id="PS51257">
    <property type="entry name" value="PROKAR_LIPOPROTEIN"/>
    <property type="match status" value="1"/>
</dbReference>
<proteinExistence type="predicted"/>
<organism evidence="2 3">
    <name type="scientific">Dyadobacter psychrophilus</name>
    <dbReference type="NCBI Taxonomy" id="651661"/>
    <lineage>
        <taxon>Bacteria</taxon>
        <taxon>Pseudomonadati</taxon>
        <taxon>Bacteroidota</taxon>
        <taxon>Cytophagia</taxon>
        <taxon>Cytophagales</taxon>
        <taxon>Spirosomataceae</taxon>
        <taxon>Dyadobacter</taxon>
    </lineage>
</organism>
<sequence length="181" mass="20424">MYNFTKSLCIILLLILAFAGCKDDKEVEPKNALMHDGREFEISKGLLIHLGKYPEGESGQVLFLSSDGVKIRESGGHIDSIYGIGHGIYFELISATGTELDEGEYTFDNDFTIEVKTFFDSYVVFNGDFATEDGEYYELKEGKLTVKKDGPNYILDIDCIERNSKHVTAHYKGPLTFYDEE</sequence>
<evidence type="ECO:0008006" key="4">
    <source>
        <dbReference type="Google" id="ProtNLM"/>
    </source>
</evidence>
<keyword evidence="3" id="KW-1185">Reference proteome</keyword>
<dbReference type="AlphaFoldDB" id="A0A1T5FZX1"/>
<dbReference type="EMBL" id="FUZA01000004">
    <property type="protein sequence ID" value="SKC01660.1"/>
    <property type="molecule type" value="Genomic_DNA"/>
</dbReference>
<dbReference type="STRING" id="651661.SAMN05660293_03643"/>
<feature type="signal peptide" evidence="1">
    <location>
        <begin position="1"/>
        <end position="19"/>
    </location>
</feature>
<evidence type="ECO:0000313" key="3">
    <source>
        <dbReference type="Proteomes" id="UP000190897"/>
    </source>
</evidence>